<protein>
    <submittedName>
        <fullName evidence="1">Uncharacterized protein</fullName>
    </submittedName>
</protein>
<name>A0AA39XC15_9PEZI</name>
<evidence type="ECO:0000313" key="2">
    <source>
        <dbReference type="Proteomes" id="UP001174934"/>
    </source>
</evidence>
<dbReference type="AlphaFoldDB" id="A0AA39XC15"/>
<gene>
    <name evidence="1" type="ORF">B0T17DRAFT_222058</name>
</gene>
<evidence type="ECO:0000313" key="1">
    <source>
        <dbReference type="EMBL" id="KAK0630480.1"/>
    </source>
</evidence>
<comment type="caution">
    <text evidence="1">The sequence shown here is derived from an EMBL/GenBank/DDBJ whole genome shotgun (WGS) entry which is preliminary data.</text>
</comment>
<keyword evidence="2" id="KW-1185">Reference proteome</keyword>
<dbReference type="Proteomes" id="UP001174934">
    <property type="component" value="Unassembled WGS sequence"/>
</dbReference>
<accession>A0AA39XC15</accession>
<reference evidence="1" key="1">
    <citation type="submission" date="2023-06" db="EMBL/GenBank/DDBJ databases">
        <title>Genome-scale phylogeny and comparative genomics of the fungal order Sordariales.</title>
        <authorList>
            <consortium name="Lawrence Berkeley National Laboratory"/>
            <person name="Hensen N."/>
            <person name="Bonometti L."/>
            <person name="Westerberg I."/>
            <person name="Brannstrom I.O."/>
            <person name="Guillou S."/>
            <person name="Cros-Aarteil S."/>
            <person name="Calhoun S."/>
            <person name="Haridas S."/>
            <person name="Kuo A."/>
            <person name="Mondo S."/>
            <person name="Pangilinan J."/>
            <person name="Riley R."/>
            <person name="LaButti K."/>
            <person name="Andreopoulos B."/>
            <person name="Lipzen A."/>
            <person name="Chen C."/>
            <person name="Yanf M."/>
            <person name="Daum C."/>
            <person name="Ng V."/>
            <person name="Clum A."/>
            <person name="Steindorff A."/>
            <person name="Ohm R."/>
            <person name="Martin F."/>
            <person name="Silar P."/>
            <person name="Natvig D."/>
            <person name="Lalanne C."/>
            <person name="Gautier V."/>
            <person name="Ament-velasquez S.L."/>
            <person name="Kruys A."/>
            <person name="Hutchinson M.I."/>
            <person name="Powell A.J."/>
            <person name="Barry K."/>
            <person name="Miller A.N."/>
            <person name="Grigoriev I.V."/>
            <person name="Debuchy R."/>
            <person name="Gladieux P."/>
            <person name="Thoren M.H."/>
            <person name="Johannesson H."/>
        </authorList>
    </citation>
    <scope>NUCLEOTIDE SEQUENCE</scope>
    <source>
        <strain evidence="1">SMH3391-2</strain>
    </source>
</reference>
<proteinExistence type="predicted"/>
<sequence>MDFFATLPSPLPLFIALEIASFDTLECLIKASRAAKGLFDVHGGEIMDAIALRTLDTELRKTLRLLVSCMTEAIPRTTTNFQFISAYIISTDNDDGGRPMFKDIPSPTLRAILAIAANTERLVPHVLDELLRRVSVLCPVKLHVSSNSPPMDYIGAPATWDQTDVVAGSLPEWARDPSELAKATGHREPLGQAASSLRPSWAEAYRVKRSILQLELYVWVRMHMPWVGWHFITNPEPHLLYVFNSDRSAIRAAGQRCSDASERVDPGRA</sequence>
<dbReference type="EMBL" id="JAULSR010000002">
    <property type="protein sequence ID" value="KAK0630480.1"/>
    <property type="molecule type" value="Genomic_DNA"/>
</dbReference>
<organism evidence="1 2">
    <name type="scientific">Bombardia bombarda</name>
    <dbReference type="NCBI Taxonomy" id="252184"/>
    <lineage>
        <taxon>Eukaryota</taxon>
        <taxon>Fungi</taxon>
        <taxon>Dikarya</taxon>
        <taxon>Ascomycota</taxon>
        <taxon>Pezizomycotina</taxon>
        <taxon>Sordariomycetes</taxon>
        <taxon>Sordariomycetidae</taxon>
        <taxon>Sordariales</taxon>
        <taxon>Lasiosphaeriaceae</taxon>
        <taxon>Bombardia</taxon>
    </lineage>
</organism>